<comment type="subcellular location">
    <subcellularLocation>
        <location evidence="1">Membrane</location>
        <topology evidence="1">Multi-pass membrane protein</topology>
    </subcellularLocation>
</comment>
<name>A0ABP8FK60_9BACT</name>
<evidence type="ECO:0000256" key="4">
    <source>
        <dbReference type="ARBA" id="ARBA00023136"/>
    </source>
</evidence>
<dbReference type="Gene3D" id="1.20.1540.10">
    <property type="entry name" value="Rhomboid-like"/>
    <property type="match status" value="1"/>
</dbReference>
<evidence type="ECO:0000256" key="1">
    <source>
        <dbReference type="ARBA" id="ARBA00004141"/>
    </source>
</evidence>
<dbReference type="SUPFAM" id="SSF144091">
    <property type="entry name" value="Rhomboid-like"/>
    <property type="match status" value="1"/>
</dbReference>
<dbReference type="PANTHER" id="PTHR13377:SF3">
    <property type="entry name" value="TRANSMEMBRANE PROTEIN 115"/>
    <property type="match status" value="1"/>
</dbReference>
<organism evidence="7 8">
    <name type="scientific">Compostibacter hankyongensis</name>
    <dbReference type="NCBI Taxonomy" id="1007089"/>
    <lineage>
        <taxon>Bacteria</taxon>
        <taxon>Pseudomonadati</taxon>
        <taxon>Bacteroidota</taxon>
        <taxon>Chitinophagia</taxon>
        <taxon>Chitinophagales</taxon>
        <taxon>Chitinophagaceae</taxon>
        <taxon>Compostibacter</taxon>
    </lineage>
</organism>
<protein>
    <recommendedName>
        <fullName evidence="6">Peptidase S54 rhomboid domain-containing protein</fullName>
    </recommendedName>
</protein>
<dbReference type="PANTHER" id="PTHR13377">
    <property type="entry name" value="PLACENTAL PROTEIN 6"/>
    <property type="match status" value="1"/>
</dbReference>
<accession>A0ABP8FK60</accession>
<feature type="transmembrane region" description="Helical" evidence="5">
    <location>
        <begin position="77"/>
        <end position="101"/>
    </location>
</feature>
<dbReference type="Pfam" id="PF01694">
    <property type="entry name" value="Rhomboid"/>
    <property type="match status" value="1"/>
</dbReference>
<gene>
    <name evidence="7" type="ORF">GCM10023143_11120</name>
</gene>
<dbReference type="EMBL" id="BAABFN010000002">
    <property type="protein sequence ID" value="GAA4305686.1"/>
    <property type="molecule type" value="Genomic_DNA"/>
</dbReference>
<sequence length="227" mass="25705">MMMDNMDRKYIRQERVFSFTPQLKTDINILVFAHILLFAVYQILHWSNIGAQADIVTRHSLALSAHPEDRLSHLWSIFTYPFVHFNVWEVLLSSSMLWLFGNILSLRLGAKKVLGLYLVCCLAAAGVFLLAYVIFPIYSGEQGMLEGTFCGVLGVMTAAVVMFSHHEFRVTKRFSVSLLQVYVISLTAALFLIIKHDLASITAHLISMYFGYQYAVYLLKSQPSPAA</sequence>
<evidence type="ECO:0000313" key="7">
    <source>
        <dbReference type="EMBL" id="GAA4305686.1"/>
    </source>
</evidence>
<feature type="transmembrane region" description="Helical" evidence="5">
    <location>
        <begin position="176"/>
        <end position="194"/>
    </location>
</feature>
<dbReference type="InterPro" id="IPR022764">
    <property type="entry name" value="Peptidase_S54_rhomboid_dom"/>
</dbReference>
<feature type="transmembrane region" description="Helical" evidence="5">
    <location>
        <begin position="200"/>
        <end position="219"/>
    </location>
</feature>
<dbReference type="InterPro" id="IPR013861">
    <property type="entry name" value="TMEM115/Pdh1/Rbl19"/>
</dbReference>
<keyword evidence="3 5" id="KW-1133">Transmembrane helix</keyword>
<keyword evidence="4 5" id="KW-0472">Membrane</keyword>
<proteinExistence type="predicted"/>
<keyword evidence="2 5" id="KW-0812">Transmembrane</keyword>
<dbReference type="Proteomes" id="UP001501207">
    <property type="component" value="Unassembled WGS sequence"/>
</dbReference>
<evidence type="ECO:0000313" key="8">
    <source>
        <dbReference type="Proteomes" id="UP001501207"/>
    </source>
</evidence>
<feature type="transmembrane region" description="Helical" evidence="5">
    <location>
        <begin position="144"/>
        <end position="164"/>
    </location>
</feature>
<comment type="caution">
    <text evidence="7">The sequence shown here is derived from an EMBL/GenBank/DDBJ whole genome shotgun (WGS) entry which is preliminary data.</text>
</comment>
<feature type="domain" description="Peptidase S54 rhomboid" evidence="6">
    <location>
        <begin position="73"/>
        <end position="220"/>
    </location>
</feature>
<feature type="transmembrane region" description="Helical" evidence="5">
    <location>
        <begin position="113"/>
        <end position="138"/>
    </location>
</feature>
<evidence type="ECO:0000256" key="2">
    <source>
        <dbReference type="ARBA" id="ARBA00022692"/>
    </source>
</evidence>
<keyword evidence="8" id="KW-1185">Reference proteome</keyword>
<dbReference type="InterPro" id="IPR035952">
    <property type="entry name" value="Rhomboid-like_sf"/>
</dbReference>
<evidence type="ECO:0000256" key="5">
    <source>
        <dbReference type="SAM" id="Phobius"/>
    </source>
</evidence>
<dbReference type="RefSeq" id="WP_344976763.1">
    <property type="nucleotide sequence ID" value="NZ_BAABFN010000002.1"/>
</dbReference>
<evidence type="ECO:0000256" key="3">
    <source>
        <dbReference type="ARBA" id="ARBA00022989"/>
    </source>
</evidence>
<feature type="transmembrane region" description="Helical" evidence="5">
    <location>
        <begin position="27"/>
        <end position="44"/>
    </location>
</feature>
<reference evidence="8" key="1">
    <citation type="journal article" date="2019" name="Int. J. Syst. Evol. Microbiol.">
        <title>The Global Catalogue of Microorganisms (GCM) 10K type strain sequencing project: providing services to taxonomists for standard genome sequencing and annotation.</title>
        <authorList>
            <consortium name="The Broad Institute Genomics Platform"/>
            <consortium name="The Broad Institute Genome Sequencing Center for Infectious Disease"/>
            <person name="Wu L."/>
            <person name="Ma J."/>
        </authorList>
    </citation>
    <scope>NUCLEOTIDE SEQUENCE [LARGE SCALE GENOMIC DNA]</scope>
    <source>
        <strain evidence="8">JCM 17664</strain>
    </source>
</reference>
<evidence type="ECO:0000259" key="6">
    <source>
        <dbReference type="Pfam" id="PF01694"/>
    </source>
</evidence>